<proteinExistence type="predicted"/>
<keyword evidence="2" id="KW-1185">Reference proteome</keyword>
<gene>
    <name evidence="1" type="ORF">H5410_028063</name>
</gene>
<accession>A0A9J5Z0W4</accession>
<reference evidence="1 2" key="1">
    <citation type="submission" date="2020-09" db="EMBL/GenBank/DDBJ databases">
        <title>De no assembly of potato wild relative species, Solanum commersonii.</title>
        <authorList>
            <person name="Cho K."/>
        </authorList>
    </citation>
    <scope>NUCLEOTIDE SEQUENCE [LARGE SCALE GENOMIC DNA]</scope>
    <source>
        <strain evidence="1">LZ3.2</strain>
        <tissue evidence="1">Leaf</tissue>
    </source>
</reference>
<protein>
    <submittedName>
        <fullName evidence="1">Uncharacterized protein</fullName>
    </submittedName>
</protein>
<dbReference type="EMBL" id="JACXVP010000005">
    <property type="protein sequence ID" value="KAG5606571.1"/>
    <property type="molecule type" value="Genomic_DNA"/>
</dbReference>
<dbReference type="Proteomes" id="UP000824120">
    <property type="component" value="Chromosome 5"/>
</dbReference>
<evidence type="ECO:0000313" key="1">
    <source>
        <dbReference type="EMBL" id="KAG5606571.1"/>
    </source>
</evidence>
<sequence length="181" mass="21028">MGLQPLSLLRSLQEAQRDEITPFISNKREALKRKEKAEKKYAFIPKDAGACLRTETTDIRMAYGAAYPKVQLHLTLKSAHDSWNHSFTCRSLGFVLLLLFRGFKTGFQIFLFEKEEVTGQAKEMPKEQMLLFETKALAETYLPLNNTIDKGVREALKKSDRSRKKERMKTLWVARKRREDT</sequence>
<dbReference type="OrthoDB" id="1326563at2759"/>
<comment type="caution">
    <text evidence="1">The sequence shown here is derived from an EMBL/GenBank/DDBJ whole genome shotgun (WGS) entry which is preliminary data.</text>
</comment>
<dbReference type="AlphaFoldDB" id="A0A9J5Z0W4"/>
<organism evidence="1 2">
    <name type="scientific">Solanum commersonii</name>
    <name type="common">Commerson's wild potato</name>
    <name type="synonym">Commerson's nightshade</name>
    <dbReference type="NCBI Taxonomy" id="4109"/>
    <lineage>
        <taxon>Eukaryota</taxon>
        <taxon>Viridiplantae</taxon>
        <taxon>Streptophyta</taxon>
        <taxon>Embryophyta</taxon>
        <taxon>Tracheophyta</taxon>
        <taxon>Spermatophyta</taxon>
        <taxon>Magnoliopsida</taxon>
        <taxon>eudicotyledons</taxon>
        <taxon>Gunneridae</taxon>
        <taxon>Pentapetalae</taxon>
        <taxon>asterids</taxon>
        <taxon>lamiids</taxon>
        <taxon>Solanales</taxon>
        <taxon>Solanaceae</taxon>
        <taxon>Solanoideae</taxon>
        <taxon>Solaneae</taxon>
        <taxon>Solanum</taxon>
    </lineage>
</organism>
<name>A0A9J5Z0W4_SOLCO</name>
<evidence type="ECO:0000313" key="2">
    <source>
        <dbReference type="Proteomes" id="UP000824120"/>
    </source>
</evidence>